<dbReference type="Proteomes" id="UP000620262">
    <property type="component" value="Unassembled WGS sequence"/>
</dbReference>
<proteinExistence type="predicted"/>
<dbReference type="SUPFAM" id="SSF53098">
    <property type="entry name" value="Ribonuclease H-like"/>
    <property type="match status" value="1"/>
</dbReference>
<reference evidence="2 3" key="1">
    <citation type="submission" date="2020-10" db="EMBL/GenBank/DDBJ databases">
        <title>Sequencing the genomes of 1000 actinobacteria strains.</title>
        <authorList>
            <person name="Klenk H.-P."/>
        </authorList>
    </citation>
    <scope>NUCLEOTIDE SEQUENCE [LARGE SCALE GENOMIC DNA]</scope>
    <source>
        <strain evidence="2 3">DSM 7307</strain>
    </source>
</reference>
<dbReference type="InterPro" id="IPR036397">
    <property type="entry name" value="RNaseH_sf"/>
</dbReference>
<dbReference type="EMBL" id="JADBEC010000002">
    <property type="protein sequence ID" value="MBE1509190.1"/>
    <property type="molecule type" value="Genomic_DNA"/>
</dbReference>
<feature type="domain" description="Exonuclease" evidence="1">
    <location>
        <begin position="1"/>
        <end position="174"/>
    </location>
</feature>
<comment type="caution">
    <text evidence="2">The sequence shown here is derived from an EMBL/GenBank/DDBJ whole genome shotgun (WGS) entry which is preliminary data.</text>
</comment>
<dbReference type="RefSeq" id="WP_192732682.1">
    <property type="nucleotide sequence ID" value="NZ_BAAAVL010000004.1"/>
</dbReference>
<keyword evidence="3" id="KW-1185">Reference proteome</keyword>
<evidence type="ECO:0000313" key="2">
    <source>
        <dbReference type="EMBL" id="MBE1509190.1"/>
    </source>
</evidence>
<dbReference type="Gene3D" id="3.30.420.10">
    <property type="entry name" value="Ribonuclease H-like superfamily/Ribonuclease H"/>
    <property type="match status" value="1"/>
</dbReference>
<dbReference type="InterPro" id="IPR012337">
    <property type="entry name" value="RNaseH-like_sf"/>
</dbReference>
<name>A0ABR9J166_RHIVS</name>
<gene>
    <name evidence="2" type="ORF">H4W29_006435</name>
</gene>
<dbReference type="SMART" id="SM00479">
    <property type="entry name" value="EXOIII"/>
    <property type="match status" value="1"/>
</dbReference>
<dbReference type="InterPro" id="IPR013520">
    <property type="entry name" value="Ribonucl_H"/>
</dbReference>
<organism evidence="2 3">
    <name type="scientific">Rhizobium viscosum</name>
    <name type="common">Arthrobacter viscosus</name>
    <dbReference type="NCBI Taxonomy" id="1673"/>
    <lineage>
        <taxon>Bacteria</taxon>
        <taxon>Pseudomonadati</taxon>
        <taxon>Pseudomonadota</taxon>
        <taxon>Alphaproteobacteria</taxon>
        <taxon>Hyphomicrobiales</taxon>
        <taxon>Rhizobiaceae</taxon>
        <taxon>Rhizobium/Agrobacterium group</taxon>
        <taxon>Rhizobium</taxon>
    </lineage>
</organism>
<accession>A0ABR9J166</accession>
<sequence length="180" mass="19711">MIVFLDFEASSLSKKSVPVEIAWVFEDGRSRSALIRPAADWDDWAADAEAIHGISRELLASEGVPVEQVASEMVEVLTGHDLYASAPSWDGKWLSVLLRAAGFPRHALRLGKSRDAFMAAARELTGATITETELSKLIDDIVEESKEVIPAHRALADATLELTRWKLVREAAKKRMATGG</sequence>
<evidence type="ECO:0000313" key="3">
    <source>
        <dbReference type="Proteomes" id="UP000620262"/>
    </source>
</evidence>
<evidence type="ECO:0000259" key="1">
    <source>
        <dbReference type="SMART" id="SM00479"/>
    </source>
</evidence>
<protein>
    <recommendedName>
        <fullName evidence="1">Exonuclease domain-containing protein</fullName>
    </recommendedName>
</protein>